<protein>
    <recommendedName>
        <fullName evidence="6">Ribonuclease VapC</fullName>
        <shortName evidence="6">RNase VapC</shortName>
        <ecNumber evidence="6">3.1.-.-</ecNumber>
    </recommendedName>
    <alternativeName>
        <fullName evidence="6">Toxin VapC</fullName>
    </alternativeName>
</protein>
<dbReference type="GO" id="GO:0004540">
    <property type="term" value="F:RNA nuclease activity"/>
    <property type="evidence" value="ECO:0007669"/>
    <property type="project" value="InterPro"/>
</dbReference>
<dbReference type="GO" id="GO:0000287">
    <property type="term" value="F:magnesium ion binding"/>
    <property type="evidence" value="ECO:0007669"/>
    <property type="project" value="UniProtKB-UniRule"/>
</dbReference>
<dbReference type="CDD" id="cd18756">
    <property type="entry name" value="PIN_MtVapC15-VapC11-like"/>
    <property type="match status" value="1"/>
</dbReference>
<keyword evidence="2 6" id="KW-0540">Nuclease</keyword>
<reference evidence="8 9" key="1">
    <citation type="submission" date="2018-03" db="EMBL/GenBank/DDBJ databases">
        <title>Genomic Encyclopedia of Archaeal and Bacterial Type Strains, Phase II (KMG-II): from individual species to whole genera.</title>
        <authorList>
            <person name="Goeker M."/>
        </authorList>
    </citation>
    <scope>NUCLEOTIDE SEQUENCE [LARGE SCALE GENOMIC DNA]</scope>
    <source>
        <strain evidence="8 9">DSM 45416</strain>
    </source>
</reference>
<proteinExistence type="inferred from homology"/>
<comment type="function">
    <text evidence="6">Toxic component of a toxin-antitoxin (TA) system. An RNase.</text>
</comment>
<dbReference type="EC" id="3.1.-.-" evidence="6"/>
<dbReference type="InterPro" id="IPR029060">
    <property type="entry name" value="PIN-like_dom_sf"/>
</dbReference>
<keyword evidence="9" id="KW-1185">Reference proteome</keyword>
<dbReference type="PANTHER" id="PTHR42740:SF1">
    <property type="entry name" value="RIBONUCLEASE VAPC3"/>
    <property type="match status" value="1"/>
</dbReference>
<sequence length="139" mass="14731">MTVLVDSSVWTAYLRGDGGIETDLLHALIADGEAAATDVVLLEVLAGTTDEERAGQLARFLAGAELLRQESPVDAETAAALYRACRRAGDTPRSLNDCVVAAVALRHGVGVLHRDRDFAVLARHTGLRTVPDTSGRPRG</sequence>
<evidence type="ECO:0000259" key="7">
    <source>
        <dbReference type="Pfam" id="PF01850"/>
    </source>
</evidence>
<dbReference type="Proteomes" id="UP000239210">
    <property type="component" value="Unassembled WGS sequence"/>
</dbReference>
<evidence type="ECO:0000256" key="1">
    <source>
        <dbReference type="ARBA" id="ARBA00022649"/>
    </source>
</evidence>
<keyword evidence="1 6" id="KW-1277">Toxin-antitoxin system</keyword>
<name>A0A2T0T8S5_9ACTN</name>
<keyword evidence="3 6" id="KW-0479">Metal-binding</keyword>
<evidence type="ECO:0000256" key="3">
    <source>
        <dbReference type="ARBA" id="ARBA00022723"/>
    </source>
</evidence>
<dbReference type="SUPFAM" id="SSF88723">
    <property type="entry name" value="PIN domain-like"/>
    <property type="match status" value="1"/>
</dbReference>
<dbReference type="RefSeq" id="WP_106280825.1">
    <property type="nucleotide sequence ID" value="NZ_PVTG01000018.1"/>
</dbReference>
<dbReference type="InterPro" id="IPR051749">
    <property type="entry name" value="PINc/VapC_TA_RNase"/>
</dbReference>
<dbReference type="InterPro" id="IPR002716">
    <property type="entry name" value="PIN_dom"/>
</dbReference>
<comment type="cofactor">
    <cofactor evidence="6">
        <name>Mg(2+)</name>
        <dbReference type="ChEBI" id="CHEBI:18420"/>
    </cofactor>
</comment>
<gene>
    <name evidence="6" type="primary">vapC</name>
    <name evidence="8" type="ORF">LY71_11819</name>
</gene>
<dbReference type="HAMAP" id="MF_00265">
    <property type="entry name" value="VapC_Nob1"/>
    <property type="match status" value="1"/>
</dbReference>
<comment type="caution">
    <text evidence="8">The sequence shown here is derived from an EMBL/GenBank/DDBJ whole genome shotgun (WGS) entry which is preliminary data.</text>
</comment>
<keyword evidence="4 6" id="KW-0378">Hydrolase</keyword>
<comment type="similarity">
    <text evidence="6">Belongs to the PINc/VapC protein family.</text>
</comment>
<dbReference type="Gene3D" id="3.40.50.1010">
    <property type="entry name" value="5'-nuclease"/>
    <property type="match status" value="1"/>
</dbReference>
<dbReference type="OrthoDB" id="9811788at2"/>
<keyword evidence="6" id="KW-0800">Toxin</keyword>
<evidence type="ECO:0000256" key="6">
    <source>
        <dbReference type="HAMAP-Rule" id="MF_00265"/>
    </source>
</evidence>
<dbReference type="InterPro" id="IPR022907">
    <property type="entry name" value="VapC_family"/>
</dbReference>
<organism evidence="8 9">
    <name type="scientific">Geodermatophilus tzadiensis</name>
    <dbReference type="NCBI Taxonomy" id="1137988"/>
    <lineage>
        <taxon>Bacteria</taxon>
        <taxon>Bacillati</taxon>
        <taxon>Actinomycetota</taxon>
        <taxon>Actinomycetes</taxon>
        <taxon>Geodermatophilales</taxon>
        <taxon>Geodermatophilaceae</taxon>
        <taxon>Geodermatophilus</taxon>
    </lineage>
</organism>
<evidence type="ECO:0000313" key="9">
    <source>
        <dbReference type="Proteomes" id="UP000239210"/>
    </source>
</evidence>
<feature type="binding site" evidence="6">
    <location>
        <position position="6"/>
    </location>
    <ligand>
        <name>Mg(2+)</name>
        <dbReference type="ChEBI" id="CHEBI:18420"/>
    </ligand>
</feature>
<feature type="binding site" evidence="6">
    <location>
        <position position="97"/>
    </location>
    <ligand>
        <name>Mg(2+)</name>
        <dbReference type="ChEBI" id="CHEBI:18420"/>
    </ligand>
</feature>
<dbReference type="AlphaFoldDB" id="A0A2T0T8S5"/>
<feature type="domain" description="PIN" evidence="7">
    <location>
        <begin position="3"/>
        <end position="122"/>
    </location>
</feature>
<evidence type="ECO:0000256" key="4">
    <source>
        <dbReference type="ARBA" id="ARBA00022801"/>
    </source>
</evidence>
<dbReference type="GO" id="GO:0090729">
    <property type="term" value="F:toxin activity"/>
    <property type="evidence" value="ECO:0007669"/>
    <property type="project" value="UniProtKB-KW"/>
</dbReference>
<evidence type="ECO:0000313" key="8">
    <source>
        <dbReference type="EMBL" id="PRY42071.1"/>
    </source>
</evidence>
<evidence type="ECO:0000256" key="5">
    <source>
        <dbReference type="ARBA" id="ARBA00022842"/>
    </source>
</evidence>
<dbReference type="GO" id="GO:0016787">
    <property type="term" value="F:hydrolase activity"/>
    <property type="evidence" value="ECO:0007669"/>
    <property type="project" value="UniProtKB-KW"/>
</dbReference>
<dbReference type="EMBL" id="PVTG01000018">
    <property type="protein sequence ID" value="PRY42071.1"/>
    <property type="molecule type" value="Genomic_DNA"/>
</dbReference>
<dbReference type="PANTHER" id="PTHR42740">
    <property type="entry name" value="RIBONUCLEASE VAPC3"/>
    <property type="match status" value="1"/>
</dbReference>
<evidence type="ECO:0000256" key="2">
    <source>
        <dbReference type="ARBA" id="ARBA00022722"/>
    </source>
</evidence>
<accession>A0A2T0T8S5</accession>
<dbReference type="Pfam" id="PF01850">
    <property type="entry name" value="PIN"/>
    <property type="match status" value="1"/>
</dbReference>
<keyword evidence="5 6" id="KW-0460">Magnesium</keyword>